<evidence type="ECO:0000256" key="4">
    <source>
        <dbReference type="ARBA" id="ARBA00023125"/>
    </source>
</evidence>
<reference evidence="10 11" key="1">
    <citation type="submission" date="2019-12" db="EMBL/GenBank/DDBJ databases">
        <title>Enteriobacteria Tanzani isolates_10432.</title>
        <authorList>
            <person name="Subbiah M."/>
            <person name="Call D."/>
        </authorList>
    </citation>
    <scope>NUCLEOTIDE SEQUENCE [LARGE SCALE GENOMIC DNA]</scope>
    <source>
        <strain evidence="9 10">10432wG7</strain>
        <strain evidence="8 11">10432wG8</strain>
    </source>
</reference>
<dbReference type="SUPFAM" id="SSF55785">
    <property type="entry name" value="PYP-like sensor domain (PAS domain)"/>
    <property type="match status" value="1"/>
</dbReference>
<dbReference type="GO" id="GO:0005524">
    <property type="term" value="F:ATP binding"/>
    <property type="evidence" value="ECO:0007669"/>
    <property type="project" value="UniProtKB-KW"/>
</dbReference>
<dbReference type="PROSITE" id="PS00675">
    <property type="entry name" value="SIGMA54_INTERACT_1"/>
    <property type="match status" value="1"/>
</dbReference>
<keyword evidence="1" id="KW-0547">Nucleotide-binding</keyword>
<keyword evidence="2" id="KW-0067">ATP-binding</keyword>
<evidence type="ECO:0000313" key="8">
    <source>
        <dbReference type="EMBL" id="MWL00303.1"/>
    </source>
</evidence>
<dbReference type="SUPFAM" id="SSF52540">
    <property type="entry name" value="P-loop containing nucleoside triphosphate hydrolases"/>
    <property type="match status" value="1"/>
</dbReference>
<protein>
    <submittedName>
        <fullName evidence="9">AAA domain-containing protein</fullName>
    </submittedName>
</protein>
<evidence type="ECO:0000313" key="9">
    <source>
        <dbReference type="EMBL" id="MWL05922.1"/>
    </source>
</evidence>
<dbReference type="InterPro" id="IPR002078">
    <property type="entry name" value="Sigma_54_int"/>
</dbReference>
<dbReference type="AlphaFoldDB" id="A0A6D0DLZ3"/>
<feature type="domain" description="PAS" evidence="7">
    <location>
        <begin position="20"/>
        <end position="89"/>
    </location>
</feature>
<dbReference type="EMBL" id="WTMQ01000009">
    <property type="protein sequence ID" value="MWL05922.1"/>
    <property type="molecule type" value="Genomic_DNA"/>
</dbReference>
<accession>A0A6D0DLZ3</accession>
<dbReference type="PRINTS" id="PR01590">
    <property type="entry name" value="HTHFIS"/>
</dbReference>
<name>A0A6D0DLZ3_ECOLX</name>
<dbReference type="Pfam" id="PF00158">
    <property type="entry name" value="Sigma54_activat"/>
    <property type="match status" value="1"/>
</dbReference>
<dbReference type="EMBL" id="WTML01000197">
    <property type="protein sequence ID" value="MWL00303.1"/>
    <property type="molecule type" value="Genomic_DNA"/>
</dbReference>
<evidence type="ECO:0000313" key="11">
    <source>
        <dbReference type="Proteomes" id="UP000462271"/>
    </source>
</evidence>
<keyword evidence="4" id="KW-0238">DNA-binding</keyword>
<evidence type="ECO:0000259" key="7">
    <source>
        <dbReference type="PROSITE" id="PS50112"/>
    </source>
</evidence>
<dbReference type="CDD" id="cd00009">
    <property type="entry name" value="AAA"/>
    <property type="match status" value="1"/>
</dbReference>
<dbReference type="GO" id="GO:0006355">
    <property type="term" value="P:regulation of DNA-templated transcription"/>
    <property type="evidence" value="ECO:0007669"/>
    <property type="project" value="InterPro"/>
</dbReference>
<comment type="caution">
    <text evidence="9">The sequence shown here is derived from an EMBL/GenBank/DDBJ whole genome shotgun (WGS) entry which is preliminary data.</text>
</comment>
<evidence type="ECO:0000256" key="1">
    <source>
        <dbReference type="ARBA" id="ARBA00022741"/>
    </source>
</evidence>
<proteinExistence type="predicted"/>
<dbReference type="InterPro" id="IPR000014">
    <property type="entry name" value="PAS"/>
</dbReference>
<evidence type="ECO:0000256" key="5">
    <source>
        <dbReference type="ARBA" id="ARBA00023163"/>
    </source>
</evidence>
<evidence type="ECO:0000259" key="6">
    <source>
        <dbReference type="PROSITE" id="PS50045"/>
    </source>
</evidence>
<dbReference type="Gene3D" id="1.10.8.60">
    <property type="match status" value="1"/>
</dbReference>
<evidence type="ECO:0000256" key="3">
    <source>
        <dbReference type="ARBA" id="ARBA00023015"/>
    </source>
</evidence>
<dbReference type="PROSITE" id="PS00688">
    <property type="entry name" value="SIGMA54_INTERACT_3"/>
    <property type="match status" value="1"/>
</dbReference>
<dbReference type="InterPro" id="IPR009057">
    <property type="entry name" value="Homeodomain-like_sf"/>
</dbReference>
<dbReference type="Proteomes" id="UP000462271">
    <property type="component" value="Unassembled WGS sequence"/>
</dbReference>
<dbReference type="GO" id="GO:0043565">
    <property type="term" value="F:sequence-specific DNA binding"/>
    <property type="evidence" value="ECO:0007669"/>
    <property type="project" value="InterPro"/>
</dbReference>
<dbReference type="PROSITE" id="PS50045">
    <property type="entry name" value="SIGMA54_INTERACT_4"/>
    <property type="match status" value="1"/>
</dbReference>
<dbReference type="PANTHER" id="PTHR32071:SF74">
    <property type="entry name" value="TRANSCRIPTIONAL ACTIVATOR ROCR"/>
    <property type="match status" value="1"/>
</dbReference>
<dbReference type="PROSITE" id="PS50112">
    <property type="entry name" value="PAS"/>
    <property type="match status" value="1"/>
</dbReference>
<dbReference type="Proteomes" id="UP000430081">
    <property type="component" value="Unassembled WGS sequence"/>
</dbReference>
<dbReference type="Gene3D" id="1.10.10.60">
    <property type="entry name" value="Homeodomain-like"/>
    <property type="match status" value="1"/>
</dbReference>
<dbReference type="Pfam" id="PF02954">
    <property type="entry name" value="HTH_8"/>
    <property type="match status" value="1"/>
</dbReference>
<keyword evidence="5" id="KW-0804">Transcription</keyword>
<dbReference type="PANTHER" id="PTHR32071">
    <property type="entry name" value="TRANSCRIPTIONAL REGULATORY PROTEIN"/>
    <property type="match status" value="1"/>
</dbReference>
<keyword evidence="3" id="KW-0805">Transcription regulation</keyword>
<dbReference type="SMART" id="SM00091">
    <property type="entry name" value="PAS"/>
    <property type="match status" value="1"/>
</dbReference>
<dbReference type="InterPro" id="IPR025943">
    <property type="entry name" value="Sigma_54_int_dom_ATP-bd_2"/>
</dbReference>
<feature type="domain" description="Sigma-54 factor interaction" evidence="6">
    <location>
        <begin position="169"/>
        <end position="397"/>
    </location>
</feature>
<dbReference type="SUPFAM" id="SSF46689">
    <property type="entry name" value="Homeodomain-like"/>
    <property type="match status" value="1"/>
</dbReference>
<dbReference type="InterPro" id="IPR035965">
    <property type="entry name" value="PAS-like_dom_sf"/>
</dbReference>
<organism evidence="9 10">
    <name type="scientific">Escherichia coli</name>
    <dbReference type="NCBI Taxonomy" id="562"/>
    <lineage>
        <taxon>Bacteria</taxon>
        <taxon>Pseudomonadati</taxon>
        <taxon>Pseudomonadota</taxon>
        <taxon>Gammaproteobacteria</taxon>
        <taxon>Enterobacterales</taxon>
        <taxon>Enterobacteriaceae</taxon>
        <taxon>Escherichia</taxon>
    </lineage>
</organism>
<gene>
    <name evidence="9" type="ORF">GQM13_21130</name>
    <name evidence="8" type="ORF">GQM21_24620</name>
</gene>
<evidence type="ECO:0000256" key="2">
    <source>
        <dbReference type="ARBA" id="ARBA00022840"/>
    </source>
</evidence>
<dbReference type="RefSeq" id="WP_089574566.1">
    <property type="nucleotide sequence ID" value="NZ_JAAFBO010000016.1"/>
</dbReference>
<dbReference type="Pfam" id="PF25601">
    <property type="entry name" value="AAA_lid_14"/>
    <property type="match status" value="1"/>
</dbReference>
<dbReference type="InterPro" id="IPR003593">
    <property type="entry name" value="AAA+_ATPase"/>
</dbReference>
<dbReference type="Gene3D" id="3.30.450.20">
    <property type="entry name" value="PAS domain"/>
    <property type="match status" value="1"/>
</dbReference>
<sequence length="490" mass="55529">MSDFELVAALKTENIKLKNENKLFRIILDHVSEGVQVSSADEIMLYYNAACEKIENISRDECLGKSLKEIYSKTNLTKDNTLHRVVRRTKVPVLNSYNQYNTKNKLTEVFSSTWSFDIDEELSGVFSILREAAPARNYLEDITLLKQKEKSELPAHENKAPKYYIFDDIIHTSKAMADCIAYAKKVAPTDANIMLYGETGSGKELFAQSIHNASLCAKGPFVAINCAAIPDTLLESILFGAEKGSFSGAVLQKGLLEQAENGTFFLDELNSMPLSLQAKILRAIEMRSCRRLGGIVDIKINCRFICSTNIEPQELIASKTVRHDLYYRLATVIISIPSLRERIEDIDCLVSMFIDEANQRYHTHVIDIEPLLINIYKSYSWPGNVRELKHDIDSCVLLSNSSFLSSKYIPGYLYKKYTVNNESFSTIELQPNKRAEIGSTSLHMMMENIECEIIKNTLAKCEGNISMAARMLGIHRQALQYRIRKFETSE</sequence>
<dbReference type="PROSITE" id="PS00676">
    <property type="entry name" value="SIGMA54_INTERACT_2"/>
    <property type="match status" value="1"/>
</dbReference>
<evidence type="ECO:0000313" key="10">
    <source>
        <dbReference type="Proteomes" id="UP000430081"/>
    </source>
</evidence>
<dbReference type="InterPro" id="IPR025662">
    <property type="entry name" value="Sigma_54_int_dom_ATP-bd_1"/>
</dbReference>
<dbReference type="Gene3D" id="3.40.50.300">
    <property type="entry name" value="P-loop containing nucleotide triphosphate hydrolases"/>
    <property type="match status" value="1"/>
</dbReference>
<dbReference type="InterPro" id="IPR025944">
    <property type="entry name" value="Sigma_54_int_dom_CS"/>
</dbReference>
<dbReference type="SMART" id="SM00382">
    <property type="entry name" value="AAA"/>
    <property type="match status" value="1"/>
</dbReference>
<dbReference type="InterPro" id="IPR027417">
    <property type="entry name" value="P-loop_NTPase"/>
</dbReference>
<dbReference type="FunFam" id="3.40.50.300:FF:000006">
    <property type="entry name" value="DNA-binding transcriptional regulator NtrC"/>
    <property type="match status" value="1"/>
</dbReference>
<dbReference type="InterPro" id="IPR058031">
    <property type="entry name" value="AAA_lid_NorR"/>
</dbReference>
<dbReference type="InterPro" id="IPR002197">
    <property type="entry name" value="HTH_Fis"/>
</dbReference>